<evidence type="ECO:0000313" key="3">
    <source>
        <dbReference type="EMBL" id="KAL3784261.1"/>
    </source>
</evidence>
<dbReference type="AlphaFoldDB" id="A0ABD3PAT5"/>
<evidence type="ECO:0000256" key="2">
    <source>
        <dbReference type="SAM" id="MobiDB-lite"/>
    </source>
</evidence>
<evidence type="ECO:0000313" key="4">
    <source>
        <dbReference type="Proteomes" id="UP001530400"/>
    </source>
</evidence>
<evidence type="ECO:0000256" key="1">
    <source>
        <dbReference type="SAM" id="Coils"/>
    </source>
</evidence>
<keyword evidence="4" id="KW-1185">Reference proteome</keyword>
<feature type="region of interest" description="Disordered" evidence="2">
    <location>
        <begin position="52"/>
        <end position="80"/>
    </location>
</feature>
<keyword evidence="1" id="KW-0175">Coiled coil</keyword>
<feature type="region of interest" description="Disordered" evidence="2">
    <location>
        <begin position="428"/>
        <end position="453"/>
    </location>
</feature>
<dbReference type="Proteomes" id="UP001530400">
    <property type="component" value="Unassembled WGS sequence"/>
</dbReference>
<reference evidence="3 4" key="1">
    <citation type="submission" date="2024-10" db="EMBL/GenBank/DDBJ databases">
        <title>Updated reference genomes for cyclostephanoid diatoms.</title>
        <authorList>
            <person name="Roberts W.R."/>
            <person name="Alverson A.J."/>
        </authorList>
    </citation>
    <scope>NUCLEOTIDE SEQUENCE [LARGE SCALE GENOMIC DNA]</scope>
    <source>
        <strain evidence="3 4">AJA010-31</strain>
    </source>
</reference>
<name>A0ABD3PAT5_9STRA</name>
<sequence length="589" mass="64863">MAVADANTSASASPDAARDTANPSGSAATAHSAAASAAAAAEVIVPSISTDPTLTAASDPPLPPLIEGEGAASTTNPPDDVCKAKTYYVANNRSLKVLVRMAWGLRNEVDGSPLFDEAVEPWKELKLKEWRSDNKELGLEIRRRWEEYIKPTSTDPDAPGPRPSGWKKDALLQWLVDNPISALGNDFTTQDADCSFIRAAMARCRLTLIGAAAERAAEQSALQCNWIGADPIVRLFHCIIDKPDIRSKFMLRLNSMTREALENRNSSESREISVWEDVAVEWNDTGYTVTTESFDCCIHPDLVLSRDIPHSSVARLANATAEKCESKFNAAVLYLKRVIQNWEASGQGEGGHIEGRHEFGSLEGREDNALATMANFVPEQDVHFLYIWALIDKYQLLKTCMQVIVGEFAAGNGADGVHRLFDSGRFEARQTDDEDDESSMGSSARSKSSRGEMASFSESISKLGSDNLAVARIEAAEKAKDRSAAEAARQLEMTQREKDRLFQKRQSLEKDISQLRKDKRSYLCQLGERDEKRRREGGAVDGLAPDYLKDAMDDLTAEIEEKQQALKELVDIEYTLAATPQKSNVTPQR</sequence>
<feature type="region of interest" description="Disordered" evidence="2">
    <location>
        <begin position="1"/>
        <end position="32"/>
    </location>
</feature>
<accession>A0ABD3PAT5</accession>
<organism evidence="3 4">
    <name type="scientific">Cyclotella atomus</name>
    <dbReference type="NCBI Taxonomy" id="382360"/>
    <lineage>
        <taxon>Eukaryota</taxon>
        <taxon>Sar</taxon>
        <taxon>Stramenopiles</taxon>
        <taxon>Ochrophyta</taxon>
        <taxon>Bacillariophyta</taxon>
        <taxon>Coscinodiscophyceae</taxon>
        <taxon>Thalassiosirophycidae</taxon>
        <taxon>Stephanodiscales</taxon>
        <taxon>Stephanodiscaceae</taxon>
        <taxon>Cyclotella</taxon>
    </lineage>
</organism>
<protein>
    <submittedName>
        <fullName evidence="3">Uncharacterized protein</fullName>
    </submittedName>
</protein>
<gene>
    <name evidence="3" type="ORF">ACHAWO_005038</name>
</gene>
<feature type="compositionally biased region" description="Polar residues" evidence="2">
    <location>
        <begin position="1"/>
        <end position="12"/>
    </location>
</feature>
<dbReference type="EMBL" id="JALLPJ020000734">
    <property type="protein sequence ID" value="KAL3784261.1"/>
    <property type="molecule type" value="Genomic_DNA"/>
</dbReference>
<feature type="coiled-coil region" evidence="1">
    <location>
        <begin position="484"/>
        <end position="572"/>
    </location>
</feature>
<proteinExistence type="predicted"/>
<comment type="caution">
    <text evidence="3">The sequence shown here is derived from an EMBL/GenBank/DDBJ whole genome shotgun (WGS) entry which is preliminary data.</text>
</comment>